<keyword evidence="3" id="KW-1185">Reference proteome</keyword>
<proteinExistence type="predicted"/>
<name>A0AAV7JRK3_9METZ</name>
<feature type="transmembrane region" description="Helical" evidence="1">
    <location>
        <begin position="6"/>
        <end position="35"/>
    </location>
</feature>
<evidence type="ECO:0000313" key="2">
    <source>
        <dbReference type="EMBL" id="KAI6651513.1"/>
    </source>
</evidence>
<protein>
    <submittedName>
        <fullName evidence="2">Uncharacterized protein</fullName>
    </submittedName>
</protein>
<organism evidence="2 3">
    <name type="scientific">Oopsacas minuta</name>
    <dbReference type="NCBI Taxonomy" id="111878"/>
    <lineage>
        <taxon>Eukaryota</taxon>
        <taxon>Metazoa</taxon>
        <taxon>Porifera</taxon>
        <taxon>Hexactinellida</taxon>
        <taxon>Hexasterophora</taxon>
        <taxon>Lyssacinosida</taxon>
        <taxon>Leucopsacidae</taxon>
        <taxon>Oopsacas</taxon>
    </lineage>
</organism>
<keyword evidence="1" id="KW-1133">Transmembrane helix</keyword>
<dbReference type="Proteomes" id="UP001165289">
    <property type="component" value="Unassembled WGS sequence"/>
</dbReference>
<keyword evidence="1" id="KW-0472">Membrane</keyword>
<comment type="caution">
    <text evidence="2">The sequence shown here is derived from an EMBL/GenBank/DDBJ whole genome shotgun (WGS) entry which is preliminary data.</text>
</comment>
<reference evidence="2 3" key="1">
    <citation type="journal article" date="2023" name="BMC Biol.">
        <title>The compact genome of the sponge Oopsacas minuta (Hexactinellida) is lacking key metazoan core genes.</title>
        <authorList>
            <person name="Santini S."/>
            <person name="Schenkelaars Q."/>
            <person name="Jourda C."/>
            <person name="Duchesne M."/>
            <person name="Belahbib H."/>
            <person name="Rocher C."/>
            <person name="Selva M."/>
            <person name="Riesgo A."/>
            <person name="Vervoort M."/>
            <person name="Leys S.P."/>
            <person name="Kodjabachian L."/>
            <person name="Le Bivic A."/>
            <person name="Borchiellini C."/>
            <person name="Claverie J.M."/>
            <person name="Renard E."/>
        </authorList>
    </citation>
    <scope>NUCLEOTIDE SEQUENCE [LARGE SCALE GENOMIC DNA]</scope>
    <source>
        <strain evidence="2">SPO-2</strain>
    </source>
</reference>
<dbReference type="EMBL" id="JAKMXF010000303">
    <property type="protein sequence ID" value="KAI6651513.1"/>
    <property type="molecule type" value="Genomic_DNA"/>
</dbReference>
<sequence length="116" mass="13044">MTSLTDSSLIIIICLFFFLILSLITNGVFFSISLYRNVRPKPKAKIAKEDHLETNRESSYVQMSDLQENETISPYYTKMATTIAPPVPILAPKEPASSMPVVQRSKYVNLSDVNKS</sequence>
<dbReference type="AlphaFoldDB" id="A0AAV7JRK3"/>
<keyword evidence="1" id="KW-0812">Transmembrane</keyword>
<evidence type="ECO:0000256" key="1">
    <source>
        <dbReference type="SAM" id="Phobius"/>
    </source>
</evidence>
<gene>
    <name evidence="2" type="ORF">LOD99_5121</name>
</gene>
<evidence type="ECO:0000313" key="3">
    <source>
        <dbReference type="Proteomes" id="UP001165289"/>
    </source>
</evidence>
<accession>A0AAV7JRK3</accession>